<dbReference type="InterPro" id="IPR017441">
    <property type="entry name" value="Protein_kinase_ATP_BS"/>
</dbReference>
<evidence type="ECO:0000256" key="1">
    <source>
        <dbReference type="ARBA" id="ARBA00022679"/>
    </source>
</evidence>
<dbReference type="Gene3D" id="3.30.200.20">
    <property type="entry name" value="Phosphorylase Kinase, domain 1"/>
    <property type="match status" value="1"/>
</dbReference>
<dbReference type="PROSITE" id="PS50011">
    <property type="entry name" value="PROTEIN_KINASE_DOM"/>
    <property type="match status" value="1"/>
</dbReference>
<organism evidence="8 9">
    <name type="scientific">Haliangium ochraceum (strain DSM 14365 / JCM 11303 / SMP-2)</name>
    <dbReference type="NCBI Taxonomy" id="502025"/>
    <lineage>
        <taxon>Bacteria</taxon>
        <taxon>Pseudomonadati</taxon>
        <taxon>Myxococcota</taxon>
        <taxon>Polyangia</taxon>
        <taxon>Haliangiales</taxon>
        <taxon>Kofleriaceae</taxon>
        <taxon>Haliangium</taxon>
    </lineage>
</organism>
<gene>
    <name evidence="8" type="ordered locus">Hoch_0290</name>
</gene>
<evidence type="ECO:0000256" key="6">
    <source>
        <dbReference type="SAM" id="MobiDB-lite"/>
    </source>
</evidence>
<dbReference type="InterPro" id="IPR008271">
    <property type="entry name" value="Ser/Thr_kinase_AS"/>
</dbReference>
<dbReference type="AlphaFoldDB" id="D0LHR9"/>
<feature type="region of interest" description="Disordered" evidence="6">
    <location>
        <begin position="383"/>
        <end position="403"/>
    </location>
</feature>
<evidence type="ECO:0000256" key="4">
    <source>
        <dbReference type="ARBA" id="ARBA00022840"/>
    </source>
</evidence>
<keyword evidence="1" id="KW-0808">Transferase</keyword>
<accession>D0LHR9</accession>
<keyword evidence="8" id="KW-0723">Serine/threonine-protein kinase</keyword>
<keyword evidence="9" id="KW-1185">Reference proteome</keyword>
<dbReference type="Proteomes" id="UP000001880">
    <property type="component" value="Chromosome"/>
</dbReference>
<evidence type="ECO:0000259" key="7">
    <source>
        <dbReference type="PROSITE" id="PS50011"/>
    </source>
</evidence>
<evidence type="ECO:0000313" key="8">
    <source>
        <dbReference type="EMBL" id="ACY12931.1"/>
    </source>
</evidence>
<dbReference type="PROSITE" id="PS00108">
    <property type="entry name" value="PROTEIN_KINASE_ST"/>
    <property type="match status" value="1"/>
</dbReference>
<dbReference type="InterPro" id="IPR000719">
    <property type="entry name" value="Prot_kinase_dom"/>
</dbReference>
<feature type="binding site" evidence="5">
    <location>
        <position position="70"/>
    </location>
    <ligand>
        <name>ATP</name>
        <dbReference type="ChEBI" id="CHEBI:30616"/>
    </ligand>
</feature>
<dbReference type="SUPFAM" id="SSF56112">
    <property type="entry name" value="Protein kinase-like (PK-like)"/>
    <property type="match status" value="1"/>
</dbReference>
<feature type="domain" description="Protein kinase" evidence="7">
    <location>
        <begin position="41"/>
        <end position="333"/>
    </location>
</feature>
<dbReference type="OrthoDB" id="5492781at2"/>
<evidence type="ECO:0000313" key="9">
    <source>
        <dbReference type="Proteomes" id="UP000001880"/>
    </source>
</evidence>
<evidence type="ECO:0000256" key="5">
    <source>
        <dbReference type="PROSITE-ProRule" id="PRU10141"/>
    </source>
</evidence>
<dbReference type="EMBL" id="CP001804">
    <property type="protein sequence ID" value="ACY12931.1"/>
    <property type="molecule type" value="Genomic_DNA"/>
</dbReference>
<dbReference type="GO" id="GO:0005524">
    <property type="term" value="F:ATP binding"/>
    <property type="evidence" value="ECO:0007669"/>
    <property type="project" value="UniProtKB-UniRule"/>
</dbReference>
<evidence type="ECO:0000256" key="3">
    <source>
        <dbReference type="ARBA" id="ARBA00022777"/>
    </source>
</evidence>
<evidence type="ECO:0000256" key="2">
    <source>
        <dbReference type="ARBA" id="ARBA00022741"/>
    </source>
</evidence>
<dbReference type="InterPro" id="IPR011009">
    <property type="entry name" value="Kinase-like_dom_sf"/>
</dbReference>
<proteinExistence type="predicted"/>
<reference evidence="8 9" key="1">
    <citation type="journal article" date="2010" name="Stand. Genomic Sci.">
        <title>Complete genome sequence of Haliangium ochraceum type strain (SMP-2).</title>
        <authorList>
            <consortium name="US DOE Joint Genome Institute (JGI-PGF)"/>
            <person name="Ivanova N."/>
            <person name="Daum C."/>
            <person name="Lang E."/>
            <person name="Abt B."/>
            <person name="Kopitz M."/>
            <person name="Saunders E."/>
            <person name="Lapidus A."/>
            <person name="Lucas S."/>
            <person name="Glavina Del Rio T."/>
            <person name="Nolan M."/>
            <person name="Tice H."/>
            <person name="Copeland A."/>
            <person name="Cheng J.F."/>
            <person name="Chen F."/>
            <person name="Bruce D."/>
            <person name="Goodwin L."/>
            <person name="Pitluck S."/>
            <person name="Mavromatis K."/>
            <person name="Pati A."/>
            <person name="Mikhailova N."/>
            <person name="Chen A."/>
            <person name="Palaniappan K."/>
            <person name="Land M."/>
            <person name="Hauser L."/>
            <person name="Chang Y.J."/>
            <person name="Jeffries C.D."/>
            <person name="Detter J.C."/>
            <person name="Brettin T."/>
            <person name="Rohde M."/>
            <person name="Goker M."/>
            <person name="Bristow J."/>
            <person name="Markowitz V."/>
            <person name="Eisen J.A."/>
            <person name="Hugenholtz P."/>
            <person name="Kyrpides N.C."/>
            <person name="Klenk H.P."/>
        </authorList>
    </citation>
    <scope>NUCLEOTIDE SEQUENCE [LARGE SCALE GENOMIC DNA]</scope>
    <source>
        <strain evidence="9">DSM 14365 / CIP 107738 / JCM 11303 / AJ 13395 / SMP-2</strain>
    </source>
</reference>
<name>D0LHR9_HALO1</name>
<dbReference type="KEGG" id="hoh:Hoch_0290"/>
<keyword evidence="2 5" id="KW-0547">Nucleotide-binding</keyword>
<protein>
    <submittedName>
        <fullName evidence="8">Serine/threonine protein kinase</fullName>
    </submittedName>
</protein>
<dbReference type="HOGENOM" id="CLU_000288_63_44_7"/>
<dbReference type="Gene3D" id="1.10.510.10">
    <property type="entry name" value="Transferase(Phosphotransferase) domain 1"/>
    <property type="match status" value="1"/>
</dbReference>
<dbReference type="PROSITE" id="PS00107">
    <property type="entry name" value="PROTEIN_KINASE_ATP"/>
    <property type="match status" value="1"/>
</dbReference>
<keyword evidence="4 5" id="KW-0067">ATP-binding</keyword>
<dbReference type="PANTHER" id="PTHR43289">
    <property type="entry name" value="MITOGEN-ACTIVATED PROTEIN KINASE KINASE KINASE 20-RELATED"/>
    <property type="match status" value="1"/>
</dbReference>
<dbReference type="SMART" id="SM00220">
    <property type="entry name" value="S_TKc"/>
    <property type="match status" value="1"/>
</dbReference>
<dbReference type="Pfam" id="PF00069">
    <property type="entry name" value="Pkinase"/>
    <property type="match status" value="1"/>
</dbReference>
<dbReference type="PANTHER" id="PTHR43289:SF6">
    <property type="entry name" value="SERINE_THREONINE-PROTEIN KINASE NEKL-3"/>
    <property type="match status" value="1"/>
</dbReference>
<dbReference type="CDD" id="cd14014">
    <property type="entry name" value="STKc_PknB_like"/>
    <property type="match status" value="1"/>
</dbReference>
<sequence>MPVCPRCRERFANPERFCPTDGSVLVEDLDLARIGTEVGNYHLHEILGRGGMGTVYRAEHIYIKKRVAIKVLHAQFAKYEEAVVRFLREAQAASSIQHPNIVDVTDFGHTPDGGVFFVMEYLEGTSLEDKIEKNGFIELHRALNIANQMSLALAAAHEKHIVHRDLKPDNVMLIRKPGRRNIFRAYTDDEGDTRIVTERENQFDFVKILDFGIAKVLTVDEGDTLQGAIFGTPEYMSPEAARGAEVDLRSDIYSVGVILFDMLCGRPPFEADEVQDVLAMHISQRPPSPRVIAPEREITEACEHLVLRALAKDPFERHQSMDEFREELQHCYGSVAYRRNARSIPGAATLGPEGRGRRLTDELDEWIHTEPRLSAERVHRLTYGGDDDESTTVESSMPMMSPRDTLQDIQPPAVAMEPQTEPNLARSALLTPEEEDRLAAAVDAALDDELEDF</sequence>
<dbReference type="RefSeq" id="WP_012825558.1">
    <property type="nucleotide sequence ID" value="NC_013440.1"/>
</dbReference>
<dbReference type="eggNOG" id="COG0515">
    <property type="taxonomic scope" value="Bacteria"/>
</dbReference>
<dbReference type="GO" id="GO:0004674">
    <property type="term" value="F:protein serine/threonine kinase activity"/>
    <property type="evidence" value="ECO:0007669"/>
    <property type="project" value="UniProtKB-KW"/>
</dbReference>
<dbReference type="STRING" id="502025.Hoch_0290"/>
<keyword evidence="3 8" id="KW-0418">Kinase</keyword>